<evidence type="ECO:0008006" key="3">
    <source>
        <dbReference type="Google" id="ProtNLM"/>
    </source>
</evidence>
<proteinExistence type="predicted"/>
<dbReference type="Pfam" id="PF02597">
    <property type="entry name" value="ThiS"/>
    <property type="match status" value="1"/>
</dbReference>
<protein>
    <recommendedName>
        <fullName evidence="3">MoaD/ThiS family protein</fullName>
    </recommendedName>
</protein>
<dbReference type="AlphaFoldDB" id="A0A8J3MYD8"/>
<evidence type="ECO:0000313" key="2">
    <source>
        <dbReference type="Proteomes" id="UP000597444"/>
    </source>
</evidence>
<dbReference type="InterPro" id="IPR003749">
    <property type="entry name" value="ThiS/MoaD-like"/>
</dbReference>
<dbReference type="RefSeq" id="WP_220202810.1">
    <property type="nucleotide sequence ID" value="NZ_BNJK01000001.1"/>
</dbReference>
<comment type="caution">
    <text evidence="1">The sequence shown here is derived from an EMBL/GenBank/DDBJ whole genome shotgun (WGS) entry which is preliminary data.</text>
</comment>
<reference evidence="1" key="1">
    <citation type="submission" date="2020-10" db="EMBL/GenBank/DDBJ databases">
        <title>Taxonomic study of unclassified bacteria belonging to the class Ktedonobacteria.</title>
        <authorList>
            <person name="Yabe S."/>
            <person name="Wang C.M."/>
            <person name="Zheng Y."/>
            <person name="Sakai Y."/>
            <person name="Cavaletti L."/>
            <person name="Monciardini P."/>
            <person name="Donadio S."/>
        </authorList>
    </citation>
    <scope>NUCLEOTIDE SEQUENCE</scope>
    <source>
        <strain evidence="1">ID150040</strain>
    </source>
</reference>
<accession>A0A8J3MYD8</accession>
<dbReference type="EMBL" id="BNJK01000001">
    <property type="protein sequence ID" value="GHO91944.1"/>
    <property type="molecule type" value="Genomic_DNA"/>
</dbReference>
<organism evidence="1 2">
    <name type="scientific">Reticulibacter mediterranei</name>
    <dbReference type="NCBI Taxonomy" id="2778369"/>
    <lineage>
        <taxon>Bacteria</taxon>
        <taxon>Bacillati</taxon>
        <taxon>Chloroflexota</taxon>
        <taxon>Ktedonobacteria</taxon>
        <taxon>Ktedonobacterales</taxon>
        <taxon>Reticulibacteraceae</taxon>
        <taxon>Reticulibacter</taxon>
    </lineage>
</organism>
<dbReference type="Gene3D" id="3.10.20.30">
    <property type="match status" value="1"/>
</dbReference>
<dbReference type="InterPro" id="IPR016155">
    <property type="entry name" value="Mopterin_synth/thiamin_S_b"/>
</dbReference>
<evidence type="ECO:0000313" key="1">
    <source>
        <dbReference type="EMBL" id="GHO91944.1"/>
    </source>
</evidence>
<keyword evidence="2" id="KW-1185">Reference proteome</keyword>
<dbReference type="PANTHER" id="PTHR38031:SF1">
    <property type="entry name" value="SULFUR CARRIER PROTEIN CYSO"/>
    <property type="match status" value="1"/>
</dbReference>
<sequence length="91" mass="10179">MPVTIFIANALRKKTDNRATVTASGQTVREVIDQLDESYPGLLFHLCYETGELRPYVNIFLNSEDVRRYQGLDTPVPPDSTMYILQSVAGG</sequence>
<dbReference type="Proteomes" id="UP000597444">
    <property type="component" value="Unassembled WGS sequence"/>
</dbReference>
<dbReference type="InterPro" id="IPR052045">
    <property type="entry name" value="Sulfur_Carrier/Prot_Modifier"/>
</dbReference>
<name>A0A8J3MYD8_9CHLR</name>
<dbReference type="InterPro" id="IPR012675">
    <property type="entry name" value="Beta-grasp_dom_sf"/>
</dbReference>
<dbReference type="SUPFAM" id="SSF54285">
    <property type="entry name" value="MoaD/ThiS"/>
    <property type="match status" value="1"/>
</dbReference>
<dbReference type="PANTHER" id="PTHR38031">
    <property type="entry name" value="SULFUR CARRIER PROTEIN SLR0821-RELATED"/>
    <property type="match status" value="1"/>
</dbReference>
<gene>
    <name evidence="1" type="ORF">KSF_019920</name>
</gene>